<evidence type="ECO:0000256" key="11">
    <source>
        <dbReference type="ARBA" id="ARBA00023257"/>
    </source>
</evidence>
<feature type="transmembrane region" description="Helical" evidence="19">
    <location>
        <begin position="669"/>
        <end position="691"/>
    </location>
</feature>
<protein>
    <submittedName>
        <fullName evidence="23">Glutamate receptor 1-like</fullName>
    </submittedName>
</protein>
<evidence type="ECO:0000256" key="18">
    <source>
        <dbReference type="SAM" id="MobiDB-lite"/>
    </source>
</evidence>
<evidence type="ECO:0000256" key="6">
    <source>
        <dbReference type="ARBA" id="ARBA00023018"/>
    </source>
</evidence>
<evidence type="ECO:0000256" key="12">
    <source>
        <dbReference type="ARBA" id="ARBA00023286"/>
    </source>
</evidence>
<dbReference type="SMART" id="SM00079">
    <property type="entry name" value="PBPe"/>
    <property type="match status" value="1"/>
</dbReference>
<dbReference type="InterPro" id="IPR001828">
    <property type="entry name" value="ANF_lig-bd_rcpt"/>
</dbReference>
<dbReference type="Gene3D" id="3.40.190.10">
    <property type="entry name" value="Periplasmic binding protein-like II"/>
    <property type="match status" value="2"/>
</dbReference>
<keyword evidence="6" id="KW-0770">Synapse</keyword>
<dbReference type="GO" id="GO:0045211">
    <property type="term" value="C:postsynaptic membrane"/>
    <property type="evidence" value="ECO:0007669"/>
    <property type="project" value="UniProtKB-SubCell"/>
</dbReference>
<evidence type="ECO:0000256" key="1">
    <source>
        <dbReference type="ARBA" id="ARBA00022448"/>
    </source>
</evidence>
<keyword evidence="2" id="KW-1003">Cell membrane</keyword>
<dbReference type="Gene3D" id="1.10.287.70">
    <property type="match status" value="1"/>
</dbReference>
<keyword evidence="13" id="KW-0407">Ion channel</keyword>
<feature type="binding site" evidence="15">
    <location>
        <position position="769"/>
    </location>
    <ligand>
        <name>L-glutamate</name>
        <dbReference type="ChEBI" id="CHEBI:29985"/>
    </ligand>
</feature>
<evidence type="ECO:0000256" key="10">
    <source>
        <dbReference type="ARBA" id="ARBA00023180"/>
    </source>
</evidence>
<dbReference type="AlphaFoldDB" id="A0A9W3B645"/>
<feature type="transmembrane region" description="Helical" evidence="19">
    <location>
        <begin position="858"/>
        <end position="881"/>
    </location>
</feature>
<evidence type="ECO:0000256" key="17">
    <source>
        <dbReference type="PIRSR" id="PIRSR601508-3"/>
    </source>
</evidence>
<dbReference type="FunFam" id="3.40.190.10:FF:000024">
    <property type="entry name" value="Glutamate receptor, ionotropic, delta 1"/>
    <property type="match status" value="1"/>
</dbReference>
<feature type="disulfide bond" evidence="17">
    <location>
        <begin position="99"/>
        <end position="363"/>
    </location>
</feature>
<evidence type="ECO:0000256" key="13">
    <source>
        <dbReference type="ARBA" id="ARBA00023303"/>
    </source>
</evidence>
<keyword evidence="12" id="KW-1071">Ligand-gated ion channel</keyword>
<dbReference type="InterPro" id="IPR015683">
    <property type="entry name" value="Ionotropic_Glu_rcpt"/>
</dbReference>
<feature type="domain" description="Ionotropic glutamate receptor C-terminal" evidence="20">
    <location>
        <begin position="450"/>
        <end position="833"/>
    </location>
</feature>
<name>A0A9W3B645_BIOGL</name>
<dbReference type="PANTHER" id="PTHR18966">
    <property type="entry name" value="IONOTROPIC GLUTAMATE RECEPTOR"/>
    <property type="match status" value="1"/>
</dbReference>
<dbReference type="GO" id="GO:0015276">
    <property type="term" value="F:ligand-gated monoatomic ion channel activity"/>
    <property type="evidence" value="ECO:0007669"/>
    <property type="project" value="InterPro"/>
</dbReference>
<evidence type="ECO:0000256" key="8">
    <source>
        <dbReference type="ARBA" id="ARBA00023136"/>
    </source>
</evidence>
<organism evidence="22 23">
    <name type="scientific">Biomphalaria glabrata</name>
    <name type="common">Bloodfluke planorb</name>
    <name type="synonym">Freshwater snail</name>
    <dbReference type="NCBI Taxonomy" id="6526"/>
    <lineage>
        <taxon>Eukaryota</taxon>
        <taxon>Metazoa</taxon>
        <taxon>Spiralia</taxon>
        <taxon>Lophotrochozoa</taxon>
        <taxon>Mollusca</taxon>
        <taxon>Gastropoda</taxon>
        <taxon>Heterobranchia</taxon>
        <taxon>Euthyneura</taxon>
        <taxon>Panpulmonata</taxon>
        <taxon>Hygrophila</taxon>
        <taxon>Lymnaeoidea</taxon>
        <taxon>Planorbidae</taxon>
        <taxon>Biomphalaria</taxon>
    </lineage>
</organism>
<dbReference type="Pfam" id="PF00060">
    <property type="entry name" value="Lig_chan"/>
    <property type="match status" value="1"/>
</dbReference>
<evidence type="ECO:0000256" key="3">
    <source>
        <dbReference type="ARBA" id="ARBA00022692"/>
    </source>
</evidence>
<keyword evidence="5 19" id="KW-1133">Transmembrane helix</keyword>
<evidence type="ECO:0000259" key="21">
    <source>
        <dbReference type="SMART" id="SM00918"/>
    </source>
</evidence>
<evidence type="ECO:0000256" key="2">
    <source>
        <dbReference type="ARBA" id="ARBA00022475"/>
    </source>
</evidence>
<evidence type="ECO:0000256" key="15">
    <source>
        <dbReference type="PIRSR" id="PIRSR601508-1"/>
    </source>
</evidence>
<feature type="binding site" evidence="15">
    <location>
        <position position="536"/>
    </location>
    <ligand>
        <name>L-glutamate</name>
        <dbReference type="ChEBI" id="CHEBI:29985"/>
    </ligand>
</feature>
<keyword evidence="10" id="KW-0325">Glycoprotein</keyword>
<feature type="domain" description="Ionotropic glutamate receptor L-glutamate and glycine-binding" evidence="21">
    <location>
        <begin position="460"/>
        <end position="527"/>
    </location>
</feature>
<accession>A0A9W3B645</accession>
<evidence type="ECO:0000256" key="5">
    <source>
        <dbReference type="ARBA" id="ARBA00022989"/>
    </source>
</evidence>
<evidence type="ECO:0000256" key="4">
    <source>
        <dbReference type="ARBA" id="ARBA00022729"/>
    </source>
</evidence>
<dbReference type="OMA" id="RIASSCW"/>
<dbReference type="SUPFAM" id="SSF53822">
    <property type="entry name" value="Periplasmic binding protein-like I"/>
    <property type="match status" value="1"/>
</dbReference>
<reference evidence="23" key="1">
    <citation type="submission" date="2025-08" db="UniProtKB">
        <authorList>
            <consortium name="RefSeq"/>
        </authorList>
    </citation>
    <scope>IDENTIFICATION</scope>
</reference>
<keyword evidence="8 19" id="KW-0472">Membrane</keyword>
<feature type="binding site" evidence="15">
    <location>
        <position position="543"/>
    </location>
    <ligand>
        <name>L-glutamate</name>
        <dbReference type="ChEBI" id="CHEBI:29985"/>
    </ligand>
</feature>
<dbReference type="InterPro" id="IPR028082">
    <property type="entry name" value="Peripla_BP_I"/>
</dbReference>
<feature type="site" description="Crucial to convey clamshell closure to channel opening" evidence="16">
    <location>
        <position position="698"/>
    </location>
</feature>
<evidence type="ECO:0000256" key="19">
    <source>
        <dbReference type="SAM" id="Phobius"/>
    </source>
</evidence>
<dbReference type="CDD" id="cd06380">
    <property type="entry name" value="PBP1_iGluR_AMPA"/>
    <property type="match status" value="1"/>
</dbReference>
<dbReference type="OrthoDB" id="5984008at2759"/>
<keyword evidence="4" id="KW-0732">Signal</keyword>
<keyword evidence="22" id="KW-1185">Reference proteome</keyword>
<feature type="binding site" evidence="15">
    <location>
        <position position="538"/>
    </location>
    <ligand>
        <name>L-glutamate</name>
        <dbReference type="ChEBI" id="CHEBI:29985"/>
    </ligand>
</feature>
<dbReference type="Gene3D" id="3.40.50.2300">
    <property type="match status" value="2"/>
</dbReference>
<keyword evidence="11" id="KW-0628">Postsynaptic cell membrane</keyword>
<evidence type="ECO:0000256" key="14">
    <source>
        <dbReference type="ARBA" id="ARBA00034104"/>
    </source>
</evidence>
<dbReference type="GO" id="GO:0038023">
    <property type="term" value="F:signaling receptor activity"/>
    <property type="evidence" value="ECO:0007669"/>
    <property type="project" value="InterPro"/>
</dbReference>
<feature type="disulfide bond" evidence="17">
    <location>
        <begin position="782"/>
        <end position="837"/>
    </location>
</feature>
<sequence length="980" mass="110816">MYMAWIMVNPLHIAGFADFESLLILSLMCSLMTLVAGYNGAIPVGVIFDKRDSVSQRAFERALAHHRAQSKYRDPHFQLNVTVDVIDVTDNFQLASAICRQMTQGVFAILGQKSYQSADIVKSLTSTFRMPFITPSLAQSSVLGGSSSYELHLRPDHTAAVIDVIEHLHWKEVHFLYDSDEGLHRLQHMYKMMSNNSVRWFSMIRFSDITDVHDDLRMTDFSDNYTRYQKAFVLDLSSDEAYQTVLKQIPEVGMNKFGYNYLLTSLDFQSMNLSRFRHGGVNITGFQLLEHPQIISEDFSRKSRDGDMPNSYGLPVHAALAVDGLKVIEEAISGMLENDSDVFRWIFRRGDLYNLNKTKGIPCTTRPPLPWMFGQNILTLIKKRQPQGLSGSLTFDEDGHRKDFSLGVFSMALDKGIQKIGTWSPKRRFVSIYDREEMYPDQERRDANGTKIITSILGAPFLVLKERKDGEPAPQGDNRYEGFSVELANALAKEVGFTHEFRIVADNAYGAKLSNGSWNGMIGELISGVADLAVAPLTITAERERYVDFSKHFMEIGVTIVIKKPQSQRPGVFSFMEPLSFQVWVCIIVAYLTVSIGLFLVSRFSPVEWKKVREHQNNIDWTQVRADKDGLYHNDFSLFNSFWFSMGALMFQGSDTCPRSISGRIIGGAWWFFVLIIISSYTANLAAFLTIERMINPIESADDLLNHPSIKYGAVTSGSTLQFFLNSDVPVYRQMGEYMKTHSEVLVQSNEEGIERVLKSKGKYAFLAESSFIEYINERSPCDTVSVGGKLNNIGFGVATPRNSPLRDPINVAVLKLKEEGTLYTLHQKWWVEKGQCGGAHQSKQKGKLSLTLSNVAGIFYILIVGLVVAIVLGVFELMCFRARKKEKVLLREERLSGDGFLRGTNTLTTLCNTPNDREDGMLPYDSRRQTPEPPILDGEREKYPDTLSRRLNSDPPDYIGFEKFQVDIQAPYSDKSDIF</sequence>
<feature type="compositionally biased region" description="Basic and acidic residues" evidence="18">
    <location>
        <begin position="938"/>
        <end position="952"/>
    </location>
</feature>
<proteinExistence type="predicted"/>
<keyword evidence="9" id="KW-0675">Receptor</keyword>
<evidence type="ECO:0000313" key="23">
    <source>
        <dbReference type="RefSeq" id="XP_055894940.1"/>
    </source>
</evidence>
<feature type="transmembrane region" description="Helical" evidence="19">
    <location>
        <begin position="581"/>
        <end position="601"/>
    </location>
</feature>
<feature type="binding site" evidence="15">
    <location>
        <position position="720"/>
    </location>
    <ligand>
        <name>L-glutamate</name>
        <dbReference type="ChEBI" id="CHEBI:29985"/>
    </ligand>
</feature>
<feature type="binding site" evidence="15">
    <location>
        <position position="719"/>
    </location>
    <ligand>
        <name>L-glutamate</name>
        <dbReference type="ChEBI" id="CHEBI:29985"/>
    </ligand>
</feature>
<feature type="region of interest" description="Disordered" evidence="18">
    <location>
        <begin position="913"/>
        <end position="952"/>
    </location>
</feature>
<evidence type="ECO:0000313" key="22">
    <source>
        <dbReference type="Proteomes" id="UP001165740"/>
    </source>
</evidence>
<dbReference type="InterPro" id="IPR001320">
    <property type="entry name" value="Iontro_rcpt_C"/>
</dbReference>
<evidence type="ECO:0000256" key="7">
    <source>
        <dbReference type="ARBA" id="ARBA00023065"/>
    </source>
</evidence>
<dbReference type="FunFam" id="1.10.287.70:FF:000105">
    <property type="entry name" value="Eye-enriched kainate receptor, isoform A"/>
    <property type="match status" value="1"/>
</dbReference>
<evidence type="ECO:0000256" key="9">
    <source>
        <dbReference type="ARBA" id="ARBA00023170"/>
    </source>
</evidence>
<keyword evidence="1" id="KW-0813">Transport</keyword>
<gene>
    <name evidence="23" type="primary">LOC106059817</name>
</gene>
<keyword evidence="7" id="KW-0406">Ion transport</keyword>
<dbReference type="PRINTS" id="PR00177">
    <property type="entry name" value="NMDARECEPTOR"/>
</dbReference>
<dbReference type="SMART" id="SM00918">
    <property type="entry name" value="Lig_chan-Glu_bd"/>
    <property type="match status" value="1"/>
</dbReference>
<feature type="site" description="Interaction with the cone snail toxin Con-ikot-ikot" evidence="16">
    <location>
        <position position="816"/>
    </location>
</feature>
<dbReference type="Proteomes" id="UP001165740">
    <property type="component" value="Chromosome 8"/>
</dbReference>
<dbReference type="GeneID" id="106059817"/>
<feature type="compositionally biased region" description="Basic and acidic residues" evidence="18">
    <location>
        <begin position="916"/>
        <end position="931"/>
    </location>
</feature>
<dbReference type="InterPro" id="IPR019594">
    <property type="entry name" value="Glu/Gly-bd"/>
</dbReference>
<evidence type="ECO:0000256" key="16">
    <source>
        <dbReference type="PIRSR" id="PIRSR601508-2"/>
    </source>
</evidence>
<dbReference type="Pfam" id="PF01094">
    <property type="entry name" value="ANF_receptor"/>
    <property type="match status" value="1"/>
</dbReference>
<dbReference type="Pfam" id="PF10613">
    <property type="entry name" value="Lig_chan-Glu_bd"/>
    <property type="match status" value="1"/>
</dbReference>
<dbReference type="RefSeq" id="XP_055894940.1">
    <property type="nucleotide sequence ID" value="XM_056038965.1"/>
</dbReference>
<dbReference type="SUPFAM" id="SSF53850">
    <property type="entry name" value="Periplasmic binding protein-like II"/>
    <property type="match status" value="1"/>
</dbReference>
<dbReference type="FunFam" id="3.40.190.10:FF:000060">
    <property type="entry name" value="Glutamate receptor ionotropic, kainate 1"/>
    <property type="match status" value="1"/>
</dbReference>
<dbReference type="InterPro" id="IPR001508">
    <property type="entry name" value="Iono_Glu_rcpt_met"/>
</dbReference>
<comment type="subcellular location">
    <subcellularLocation>
        <location evidence="14">Postsynaptic cell membrane</location>
        <topology evidence="14">Multi-pass membrane protein</topology>
    </subcellularLocation>
</comment>
<keyword evidence="17" id="KW-1015">Disulfide bond</keyword>
<keyword evidence="3 19" id="KW-0812">Transmembrane</keyword>
<evidence type="ECO:0000259" key="20">
    <source>
        <dbReference type="SMART" id="SM00079"/>
    </source>
</evidence>